<evidence type="ECO:0000313" key="2">
    <source>
        <dbReference type="Proteomes" id="UP000319716"/>
    </source>
</evidence>
<dbReference type="AlphaFoldDB" id="A0A4Y1ZAA4"/>
<reference evidence="1 2" key="1">
    <citation type="submission" date="2017-11" db="EMBL/GenBank/DDBJ databases">
        <title>Draft Genome Sequence of Sporolactobacillus inulinus NBRC 111894 Isolated from Koso, a Japanese Sugar-Vegetable Fermented Beverage.</title>
        <authorList>
            <person name="Chiou T.Y."/>
            <person name="Oshima K."/>
            <person name="Suda W."/>
            <person name="Hattori M."/>
            <person name="Takahashi T."/>
        </authorList>
    </citation>
    <scope>NUCLEOTIDE SEQUENCE [LARGE SCALE GENOMIC DNA]</scope>
    <source>
        <strain evidence="1 2">NBRC111894</strain>
    </source>
</reference>
<accession>A0A4Y1ZAA4</accession>
<sequence length="48" mass="5775">MQCRHCGRLYEKSIIWVCSQIYTNDDSYSYQKELNLKEQLINSDEKSL</sequence>
<dbReference type="Proteomes" id="UP000319716">
    <property type="component" value="Unassembled WGS sequence"/>
</dbReference>
<gene>
    <name evidence="1" type="ORF">NBRC111894_1523</name>
</gene>
<proteinExistence type="predicted"/>
<evidence type="ECO:0000313" key="1">
    <source>
        <dbReference type="EMBL" id="GAY75969.1"/>
    </source>
</evidence>
<organism evidence="1 2">
    <name type="scientific">Sporolactobacillus inulinus</name>
    <dbReference type="NCBI Taxonomy" id="2078"/>
    <lineage>
        <taxon>Bacteria</taxon>
        <taxon>Bacillati</taxon>
        <taxon>Bacillota</taxon>
        <taxon>Bacilli</taxon>
        <taxon>Bacillales</taxon>
        <taxon>Sporolactobacillaceae</taxon>
        <taxon>Sporolactobacillus</taxon>
    </lineage>
</organism>
<name>A0A4Y1ZAA4_9BACL</name>
<comment type="caution">
    <text evidence="1">The sequence shown here is derived from an EMBL/GenBank/DDBJ whole genome shotgun (WGS) entry which is preliminary data.</text>
</comment>
<protein>
    <submittedName>
        <fullName evidence="1">Uncharacterized protein</fullName>
    </submittedName>
</protein>
<dbReference type="EMBL" id="BEXB01000010">
    <property type="protein sequence ID" value="GAY75969.1"/>
    <property type="molecule type" value="Genomic_DNA"/>
</dbReference>